<comment type="caution">
    <text evidence="1">The sequence shown here is derived from an EMBL/GenBank/DDBJ whole genome shotgun (WGS) entry which is preliminary data.</text>
</comment>
<dbReference type="AlphaFoldDB" id="A0A095VG66"/>
<evidence type="ECO:0000313" key="2">
    <source>
        <dbReference type="Proteomes" id="UP000029577"/>
    </source>
</evidence>
<keyword evidence="2" id="KW-1185">Reference proteome</keyword>
<protein>
    <submittedName>
        <fullName evidence="1">Thioredoxin</fullName>
    </submittedName>
</protein>
<dbReference type="PANTHER" id="PTHR33875">
    <property type="entry name" value="OS09G0542200 PROTEIN"/>
    <property type="match status" value="1"/>
</dbReference>
<dbReference type="PANTHER" id="PTHR33875:SF2">
    <property type="entry name" value="ACR183CP"/>
    <property type="match status" value="1"/>
</dbReference>
<proteinExistence type="predicted"/>
<dbReference type="SUPFAM" id="SSF52833">
    <property type="entry name" value="Thioredoxin-like"/>
    <property type="match status" value="1"/>
</dbReference>
<dbReference type="Gene3D" id="3.40.30.10">
    <property type="entry name" value="Glutaredoxin"/>
    <property type="match status" value="1"/>
</dbReference>
<reference evidence="1" key="1">
    <citation type="submission" date="2014-12" db="EMBL/GenBank/DDBJ databases">
        <title>The draft genome of the Tatumella morbirosei type strain, LMG23360T isolated from pineapple rot.</title>
        <authorList>
            <person name="Smits T.H."/>
            <person name="Palmer M."/>
            <person name="Venter S.N."/>
            <person name="Duffy B."/>
            <person name="Steenkamp E.T."/>
            <person name="Chan W.Y."/>
            <person name="Coutinho T.A."/>
            <person name="Coetzee M.P."/>
            <person name="De Maayer P."/>
        </authorList>
    </citation>
    <scope>NUCLEOTIDE SEQUENCE [LARGE SCALE GENOMIC DNA]</scope>
    <source>
        <strain evidence="1">LMG 23360</strain>
    </source>
</reference>
<dbReference type="STRING" id="642227.HA49_10285"/>
<name>A0A095VG66_9GAMM</name>
<accession>A0A095VG66</accession>
<dbReference type="RefSeq" id="WP_038019971.1">
    <property type="nucleotide sequence ID" value="NZ_JPKR02000002.1"/>
</dbReference>
<dbReference type="eggNOG" id="COG1651">
    <property type="taxonomic scope" value="Bacteria"/>
</dbReference>
<gene>
    <name evidence="1" type="ORF">HA49_10285</name>
</gene>
<dbReference type="EMBL" id="JPKR02000002">
    <property type="protein sequence ID" value="KGD73630.1"/>
    <property type="molecule type" value="Genomic_DNA"/>
</dbReference>
<sequence length="186" mass="20667">MAATPVSAKALTLGQGPALLEVFLEPTCPFSVRAFNKLDGLISLMGEDQLTVKIYLQSQPWHMFSGVITRAILAALTLPEGNTAALKILKAVGDHREEFEFTDHCRGPNMDATPQQILERLEKYSGISVSEPFDKPELQQLIKWHCKYSRQNGIHVSPTFMINGLIQADMGSGEEISQWAERIRKG</sequence>
<dbReference type="Proteomes" id="UP000029577">
    <property type="component" value="Unassembled WGS sequence"/>
</dbReference>
<organism evidence="1 2">
    <name type="scientific">Tatumella morbirosei</name>
    <dbReference type="NCBI Taxonomy" id="642227"/>
    <lineage>
        <taxon>Bacteria</taxon>
        <taxon>Pseudomonadati</taxon>
        <taxon>Pseudomonadota</taxon>
        <taxon>Gammaproteobacteria</taxon>
        <taxon>Enterobacterales</taxon>
        <taxon>Erwiniaceae</taxon>
        <taxon>Tatumella</taxon>
    </lineage>
</organism>
<dbReference type="OrthoDB" id="6399456at2"/>
<dbReference type="InterPro" id="IPR036249">
    <property type="entry name" value="Thioredoxin-like_sf"/>
</dbReference>
<evidence type="ECO:0000313" key="1">
    <source>
        <dbReference type="EMBL" id="KGD73630.1"/>
    </source>
</evidence>